<dbReference type="Proteomes" id="UP001147653">
    <property type="component" value="Unassembled WGS sequence"/>
</dbReference>
<dbReference type="Gene3D" id="1.25.40.10">
    <property type="entry name" value="Tetratricopeptide repeat domain"/>
    <property type="match status" value="2"/>
</dbReference>
<dbReference type="RefSeq" id="WP_270027101.1">
    <property type="nucleotide sequence ID" value="NZ_JAPDDP010000040.1"/>
</dbReference>
<name>A0A9X3ND85_9ACTN</name>
<keyword evidence="4" id="KW-1185">Reference proteome</keyword>
<feature type="compositionally biased region" description="Basic and acidic residues" evidence="1">
    <location>
        <begin position="688"/>
        <end position="698"/>
    </location>
</feature>
<feature type="domain" description="Bacterial transcriptional activator" evidence="2">
    <location>
        <begin position="948"/>
        <end position="1089"/>
    </location>
</feature>
<organism evidence="3 4">
    <name type="scientific">Solirubrobacter phytolaccae</name>
    <dbReference type="NCBI Taxonomy" id="1404360"/>
    <lineage>
        <taxon>Bacteria</taxon>
        <taxon>Bacillati</taxon>
        <taxon>Actinomycetota</taxon>
        <taxon>Thermoleophilia</taxon>
        <taxon>Solirubrobacterales</taxon>
        <taxon>Solirubrobacteraceae</taxon>
        <taxon>Solirubrobacter</taxon>
    </lineage>
</organism>
<evidence type="ECO:0000259" key="2">
    <source>
        <dbReference type="SMART" id="SM01043"/>
    </source>
</evidence>
<accession>A0A9X3ND85</accession>
<dbReference type="InterPro" id="IPR051677">
    <property type="entry name" value="AfsR-DnrI-RedD_regulator"/>
</dbReference>
<comment type="caution">
    <text evidence="3">The sequence shown here is derived from an EMBL/GenBank/DDBJ whole genome shotgun (WGS) entry which is preliminary data.</text>
</comment>
<dbReference type="SUPFAM" id="SSF46894">
    <property type="entry name" value="C-terminal effector domain of the bipartite response regulators"/>
    <property type="match status" value="1"/>
</dbReference>
<sequence>MIARPRVEDRLRVALERGPVAVVAPAGAGKSAALTGALRGWDGPVVWHVCTPRDADAGRLLVGVLRALRRVVPGAADVLLEQLLEPGAAVDPLSVVEALLDELAVLVDPVVLVLDDGEHLSASDALAALLDADVAVLRTVLLSRTRPSLRLARRAAAGTLTLFDEDDLRFDAAECAALLAERDGREPSEDAVVSALATTHGWPLGLALGVGAGDELEQYVVEELLDPLDAAARAAVLDSAIDGSLPPVAREHAWHPLVREALRARWRLERPAAARAALLARVAGELLAAGRAADAVDAWLEAEQPEAAIAAMTEAAPEVLRAAPGTVRAWLDALPETAAARADVAWLEGRLAASEGRMREAAAHYTRALGAAAPAGSAPARVAADSSSPDPTAGSQADLAAGSPPGPAVVLDDDRRDVALFGLMECAYFLGEPALGEPVRDLLGAPEALAGRPLGLLAAAWFGINLAAHGEIEAGVALAERAFAQDGGELAREFEPLLRTFAEVPFGGHAALRATLEALEAGRGGEFPEWMASIRGFVEADAGFRDAAVEHARRMVDRAGTRHWQSLGHVQLAWALAAAGRLNEAETALAPLADRGFEGWPSCWVDIGLALVAHGRGDTTTARDRAERALRSAATGPLFLRGIVACDLAPVLDPPRARALVEETLAAVVGDHARGRLRAERAALGAADEPRGAGDRDATGASSADDADSASGADSAGAASSAGGASGADGADGAADALDDVHAALAAGPDVVRAEWTLLRGPVWDALERGELEAEAVVALVDAAFPGRPELLELAAHPTAAVRAAVGPVVARSGHPAAAGRLKVLREDADPTVVERARRGGAPETPPLNVRLFGGFEVRRGEWPVEAWSRPTAARLVRFLLVQEGVPAPQDLIFEALWPGRDPGSAKSQLQVAVSRARTVIDTPEAAESAIVFADGAYRIALPERDRVDTEAFAQAAAAALAATGSLRRPALEQAAQLWGGPPLPEERYAGWADTWRERLQASYHRVLNALAAEQRAANDEPAVIETARRLTTDDPLDEGAHRLLIEAYARTGRPALALRQYLTCRRALVDGLGVEPSAETRALQEAVLAGRSV</sequence>
<evidence type="ECO:0000313" key="4">
    <source>
        <dbReference type="Proteomes" id="UP001147653"/>
    </source>
</evidence>
<gene>
    <name evidence="3" type="ORF">OJ997_20590</name>
</gene>
<dbReference type="PANTHER" id="PTHR35807">
    <property type="entry name" value="TRANSCRIPTIONAL REGULATOR REDD-RELATED"/>
    <property type="match status" value="1"/>
</dbReference>
<feature type="region of interest" description="Disordered" evidence="1">
    <location>
        <begin position="380"/>
        <end position="408"/>
    </location>
</feature>
<dbReference type="EMBL" id="JAPDDP010000040">
    <property type="protein sequence ID" value="MDA0182722.1"/>
    <property type="molecule type" value="Genomic_DNA"/>
</dbReference>
<dbReference type="GO" id="GO:0003677">
    <property type="term" value="F:DNA binding"/>
    <property type="evidence" value="ECO:0007669"/>
    <property type="project" value="InterPro"/>
</dbReference>
<dbReference type="InterPro" id="IPR011990">
    <property type="entry name" value="TPR-like_helical_dom_sf"/>
</dbReference>
<proteinExistence type="predicted"/>
<reference evidence="3" key="1">
    <citation type="submission" date="2022-10" db="EMBL/GenBank/DDBJ databases">
        <title>The WGS of Solirubrobacter phytolaccae KCTC 29190.</title>
        <authorList>
            <person name="Jiang Z."/>
        </authorList>
    </citation>
    <scope>NUCLEOTIDE SEQUENCE</scope>
    <source>
        <strain evidence="3">KCTC 29190</strain>
    </source>
</reference>
<dbReference type="InterPro" id="IPR016032">
    <property type="entry name" value="Sig_transdc_resp-reg_C-effctor"/>
</dbReference>
<evidence type="ECO:0000313" key="3">
    <source>
        <dbReference type="EMBL" id="MDA0182722.1"/>
    </source>
</evidence>
<dbReference type="SMART" id="SM01043">
    <property type="entry name" value="BTAD"/>
    <property type="match status" value="1"/>
</dbReference>
<dbReference type="Pfam" id="PF03704">
    <property type="entry name" value="BTAD"/>
    <property type="match status" value="1"/>
</dbReference>
<protein>
    <recommendedName>
        <fullName evidence="2">Bacterial transcriptional activator domain-containing protein</fullName>
    </recommendedName>
</protein>
<feature type="region of interest" description="Disordered" evidence="1">
    <location>
        <begin position="682"/>
        <end position="731"/>
    </location>
</feature>
<dbReference type="SUPFAM" id="SSF48452">
    <property type="entry name" value="TPR-like"/>
    <property type="match status" value="1"/>
</dbReference>
<evidence type="ECO:0000256" key="1">
    <source>
        <dbReference type="SAM" id="MobiDB-lite"/>
    </source>
</evidence>
<feature type="compositionally biased region" description="Low complexity" evidence="1">
    <location>
        <begin position="699"/>
        <end position="731"/>
    </location>
</feature>
<dbReference type="AlphaFoldDB" id="A0A9X3ND85"/>
<dbReference type="InterPro" id="IPR005158">
    <property type="entry name" value="BTAD"/>
</dbReference>
<dbReference type="PANTHER" id="PTHR35807:SF2">
    <property type="entry name" value="TRANSCRIPTIONAL ACTIVATOR DOMAIN"/>
    <property type="match status" value="1"/>
</dbReference>
<dbReference type="GO" id="GO:0006355">
    <property type="term" value="P:regulation of DNA-templated transcription"/>
    <property type="evidence" value="ECO:0007669"/>
    <property type="project" value="InterPro"/>
</dbReference>
<feature type="compositionally biased region" description="Polar residues" evidence="1">
    <location>
        <begin position="385"/>
        <end position="395"/>
    </location>
</feature>
<dbReference type="InterPro" id="IPR036388">
    <property type="entry name" value="WH-like_DNA-bd_sf"/>
</dbReference>
<dbReference type="Gene3D" id="1.10.10.10">
    <property type="entry name" value="Winged helix-like DNA-binding domain superfamily/Winged helix DNA-binding domain"/>
    <property type="match status" value="1"/>
</dbReference>